<comment type="caution">
    <text evidence="1">The sequence shown here is derived from an EMBL/GenBank/DDBJ whole genome shotgun (WGS) entry which is preliminary data.</text>
</comment>
<keyword evidence="2" id="KW-1185">Reference proteome</keyword>
<evidence type="ECO:0000313" key="1">
    <source>
        <dbReference type="EMBL" id="KAK3177093.1"/>
    </source>
</evidence>
<name>A0AAD9ZEL0_9LECA</name>
<dbReference type="Pfam" id="PF12505">
    <property type="entry name" value="DUF3712"/>
    <property type="match status" value="1"/>
</dbReference>
<dbReference type="AlphaFoldDB" id="A0AAD9ZEL0"/>
<sequence>MSWQGKAEDMGHDSFHLVQTSVIGNGSPYHPNLDAFNASLSLDGGAPYAYIEIPQVHATAQATTVVDQDVSITDLDAFNGYNIAVLQNEDVKLDVKGKTALHEMRFPTTTVNYDKSVTMKGLNKLTGFNVTNFTIELNPEPDGTNMVGTVYIPNPTAMTISMGNVTFNNFIASTTTLIGTTTLTNLTLVPGNNTIPMRSQVNQTLVLTQILENFKDGMLPIDVVGNSSVYDGQHLVYFEKALASVTQHITLNVGAALKAVGLDPSSLSGSPP</sequence>
<dbReference type="PANTHER" id="PTHR35895:SF1">
    <property type="entry name" value="LIPID-BINDING SERUM GLYCOPROTEIN C-TERMINAL DOMAIN-CONTAINING PROTEIN"/>
    <property type="match status" value="1"/>
</dbReference>
<dbReference type="PANTHER" id="PTHR35895">
    <property type="entry name" value="CHROMOSOME 16, WHOLE GENOME SHOTGUN SEQUENCE"/>
    <property type="match status" value="1"/>
</dbReference>
<dbReference type="Proteomes" id="UP001276659">
    <property type="component" value="Unassembled WGS sequence"/>
</dbReference>
<accession>A0AAD9ZEL0</accession>
<dbReference type="InterPro" id="IPR046368">
    <property type="entry name" value="Tag1"/>
</dbReference>
<protein>
    <submittedName>
        <fullName evidence="1">Uncharacterized protein</fullName>
    </submittedName>
</protein>
<proteinExistence type="predicted"/>
<reference evidence="1" key="1">
    <citation type="submission" date="2022-11" db="EMBL/GenBank/DDBJ databases">
        <title>Chromosomal genome sequence assembly and mating type (MAT) locus characterization of the leprose asexual lichenized fungus Lepraria neglecta (Nyl.) Erichsen.</title>
        <authorList>
            <person name="Allen J.L."/>
            <person name="Pfeffer B."/>
        </authorList>
    </citation>
    <scope>NUCLEOTIDE SEQUENCE</scope>
    <source>
        <strain evidence="1">Allen 5258</strain>
    </source>
</reference>
<dbReference type="InterPro" id="IPR022185">
    <property type="entry name" value="DUF3712"/>
</dbReference>
<dbReference type="EMBL" id="JASNWA010000004">
    <property type="protein sequence ID" value="KAK3177093.1"/>
    <property type="molecule type" value="Genomic_DNA"/>
</dbReference>
<organism evidence="1 2">
    <name type="scientific">Lepraria neglecta</name>
    <dbReference type="NCBI Taxonomy" id="209136"/>
    <lineage>
        <taxon>Eukaryota</taxon>
        <taxon>Fungi</taxon>
        <taxon>Dikarya</taxon>
        <taxon>Ascomycota</taxon>
        <taxon>Pezizomycotina</taxon>
        <taxon>Lecanoromycetes</taxon>
        <taxon>OSLEUM clade</taxon>
        <taxon>Lecanoromycetidae</taxon>
        <taxon>Lecanorales</taxon>
        <taxon>Lecanorineae</taxon>
        <taxon>Stereocaulaceae</taxon>
        <taxon>Lepraria</taxon>
    </lineage>
</organism>
<gene>
    <name evidence="1" type="ORF">OEA41_008421</name>
</gene>
<evidence type="ECO:0000313" key="2">
    <source>
        <dbReference type="Proteomes" id="UP001276659"/>
    </source>
</evidence>
<dbReference type="GO" id="GO:0000329">
    <property type="term" value="C:fungal-type vacuole membrane"/>
    <property type="evidence" value="ECO:0007669"/>
    <property type="project" value="InterPro"/>
</dbReference>